<sequence length="299" mass="34281">LHEVLIETSSIRNERLGKDQMKAAYLLADWYKKVSQKNKKILKKAIIGFCETSFELSAPSIEDITFFAKWSGKPYNSPPISGDLMSELLSIFLPPGAPELTPSDGTSRGSKLFLEQVTEAFGFKNMSDLNPEWEERKYIEVTELYEKLLFQFADTQTFGKDGEILRSDIIRELDIAYRENDFITLLQIEAENFGKDSGFLKGQSDEKLKWLVASLRIEKDNYQDIRQKLKQDPNYNNLEDFRRLGGSIDDFKQFLQDSIKESNQIDERFSLLIADITSFPTEKKIVALAKSALKASQEL</sequence>
<accession>A0A9D2AYH4</accession>
<feature type="non-terminal residue" evidence="1">
    <location>
        <position position="1"/>
    </location>
</feature>
<dbReference type="AlphaFoldDB" id="A0A9D2AYH4"/>
<protein>
    <submittedName>
        <fullName evidence="1">Uncharacterized protein</fullName>
    </submittedName>
</protein>
<reference evidence="1" key="2">
    <citation type="submission" date="2021-04" db="EMBL/GenBank/DDBJ databases">
        <authorList>
            <person name="Gilroy R."/>
        </authorList>
    </citation>
    <scope>NUCLEOTIDE SEQUENCE</scope>
    <source>
        <strain evidence="1">1719</strain>
    </source>
</reference>
<organism evidence="1 2">
    <name type="scientific">Candidatus Sphingobacterium stercoripullorum</name>
    <dbReference type="NCBI Taxonomy" id="2838759"/>
    <lineage>
        <taxon>Bacteria</taxon>
        <taxon>Pseudomonadati</taxon>
        <taxon>Bacteroidota</taxon>
        <taxon>Sphingobacteriia</taxon>
        <taxon>Sphingobacteriales</taxon>
        <taxon>Sphingobacteriaceae</taxon>
        <taxon>Sphingobacterium</taxon>
    </lineage>
</organism>
<gene>
    <name evidence="1" type="ORF">H9853_02220</name>
</gene>
<evidence type="ECO:0000313" key="2">
    <source>
        <dbReference type="Proteomes" id="UP000824156"/>
    </source>
</evidence>
<comment type="caution">
    <text evidence="1">The sequence shown here is derived from an EMBL/GenBank/DDBJ whole genome shotgun (WGS) entry which is preliminary data.</text>
</comment>
<proteinExistence type="predicted"/>
<dbReference type="EMBL" id="DXEZ01000063">
    <property type="protein sequence ID" value="HIX53816.1"/>
    <property type="molecule type" value="Genomic_DNA"/>
</dbReference>
<reference evidence="1" key="1">
    <citation type="journal article" date="2021" name="PeerJ">
        <title>Extensive microbial diversity within the chicken gut microbiome revealed by metagenomics and culture.</title>
        <authorList>
            <person name="Gilroy R."/>
            <person name="Ravi A."/>
            <person name="Getino M."/>
            <person name="Pursley I."/>
            <person name="Horton D.L."/>
            <person name="Alikhan N.F."/>
            <person name="Baker D."/>
            <person name="Gharbi K."/>
            <person name="Hall N."/>
            <person name="Watson M."/>
            <person name="Adriaenssens E.M."/>
            <person name="Foster-Nyarko E."/>
            <person name="Jarju S."/>
            <person name="Secka A."/>
            <person name="Antonio M."/>
            <person name="Oren A."/>
            <person name="Chaudhuri R.R."/>
            <person name="La Ragione R."/>
            <person name="Hildebrand F."/>
            <person name="Pallen M.J."/>
        </authorList>
    </citation>
    <scope>NUCLEOTIDE SEQUENCE</scope>
    <source>
        <strain evidence="1">1719</strain>
    </source>
</reference>
<dbReference type="Proteomes" id="UP000824156">
    <property type="component" value="Unassembled WGS sequence"/>
</dbReference>
<evidence type="ECO:0000313" key="1">
    <source>
        <dbReference type="EMBL" id="HIX53816.1"/>
    </source>
</evidence>
<name>A0A9D2AYH4_9SPHI</name>